<dbReference type="SMART" id="SM00833">
    <property type="entry name" value="CobW_C"/>
    <property type="match status" value="1"/>
</dbReference>
<gene>
    <name evidence="2" type="ORF">GCM10025874_07030</name>
</gene>
<proteinExistence type="predicted"/>
<feature type="domain" description="CobW C-terminal" evidence="1">
    <location>
        <begin position="183"/>
        <end position="278"/>
    </location>
</feature>
<dbReference type="SUPFAM" id="SSF90002">
    <property type="entry name" value="Hypothetical protein YjiA, C-terminal domain"/>
    <property type="match status" value="1"/>
</dbReference>
<dbReference type="Pfam" id="PF07683">
    <property type="entry name" value="CobW_C"/>
    <property type="match status" value="1"/>
</dbReference>
<evidence type="ECO:0000313" key="2">
    <source>
        <dbReference type="EMBL" id="GMA27450.1"/>
    </source>
</evidence>
<dbReference type="AlphaFoldDB" id="A0AA37XAI4"/>
<dbReference type="EMBL" id="BSUL01000001">
    <property type="protein sequence ID" value="GMA27450.1"/>
    <property type="molecule type" value="Genomic_DNA"/>
</dbReference>
<dbReference type="RefSeq" id="WP_284230060.1">
    <property type="nucleotide sequence ID" value="NZ_BSUL01000001.1"/>
</dbReference>
<sequence>MPSPHAALHLVAALSDEEALDEAARRFPGSVPLRIRSGASPELARIVEAVGAADGATIVAALDADVAAEHVASRLERLLDGAAPRLTVLSVLSLGELEAQLSGYGSVPSELVVDRLEAADIVQLADARDARPNGRAMAVARALAPTARFGDEPLRIAHRGRPAPAWSQLAASGRGSEWFATDLRALHLSDPRPFHPERLMTALTERFVGEHVGRIAAARGVARVATRPGELVEFSGLGDALHLGLLRAGEEAPSGHELVVLGWGLRPAALEAALLDAVLSPAELLAGPEQWRSFPDRLPLTTRSER</sequence>
<organism evidence="2 3">
    <name type="scientific">Arenivirga flava</name>
    <dbReference type="NCBI Taxonomy" id="1930060"/>
    <lineage>
        <taxon>Bacteria</taxon>
        <taxon>Bacillati</taxon>
        <taxon>Actinomycetota</taxon>
        <taxon>Actinomycetes</taxon>
        <taxon>Micrococcales</taxon>
        <taxon>Microbacteriaceae</taxon>
        <taxon>Arenivirga</taxon>
    </lineage>
</organism>
<comment type="caution">
    <text evidence="2">The sequence shown here is derived from an EMBL/GenBank/DDBJ whole genome shotgun (WGS) entry which is preliminary data.</text>
</comment>
<name>A0AA37XAI4_9MICO</name>
<accession>A0AA37XAI4</accession>
<protein>
    <recommendedName>
        <fullName evidence="1">CobW C-terminal domain-containing protein</fullName>
    </recommendedName>
</protein>
<evidence type="ECO:0000313" key="3">
    <source>
        <dbReference type="Proteomes" id="UP001157160"/>
    </source>
</evidence>
<keyword evidence="3" id="KW-1185">Reference proteome</keyword>
<dbReference type="InterPro" id="IPR011629">
    <property type="entry name" value="CobW-like_C"/>
</dbReference>
<evidence type="ECO:0000259" key="1">
    <source>
        <dbReference type="SMART" id="SM00833"/>
    </source>
</evidence>
<reference evidence="2 3" key="1">
    <citation type="journal article" date="2014" name="Int. J. Syst. Evol. Microbiol.">
        <title>Complete genome sequence of Corynebacterium casei LMG S-19264T (=DSM 44701T), isolated from a smear-ripened cheese.</title>
        <authorList>
            <consortium name="US DOE Joint Genome Institute (JGI-PGF)"/>
            <person name="Walter F."/>
            <person name="Albersmeier A."/>
            <person name="Kalinowski J."/>
            <person name="Ruckert C."/>
        </authorList>
    </citation>
    <scope>NUCLEOTIDE SEQUENCE [LARGE SCALE GENOMIC DNA]</scope>
    <source>
        <strain evidence="2 3">NBRC 112289</strain>
    </source>
</reference>
<dbReference type="Proteomes" id="UP001157160">
    <property type="component" value="Unassembled WGS sequence"/>
</dbReference>